<dbReference type="InterPro" id="IPR001638">
    <property type="entry name" value="Solute-binding_3/MltF_N"/>
</dbReference>
<name>A0A366F363_9HYPH</name>
<evidence type="ECO:0000256" key="2">
    <source>
        <dbReference type="ARBA" id="ARBA00022448"/>
    </source>
</evidence>
<evidence type="ECO:0000256" key="4">
    <source>
        <dbReference type="SAM" id="SignalP"/>
    </source>
</evidence>
<evidence type="ECO:0000256" key="1">
    <source>
        <dbReference type="ARBA" id="ARBA00010333"/>
    </source>
</evidence>
<dbReference type="Pfam" id="PF00497">
    <property type="entry name" value="SBP_bac_3"/>
    <property type="match status" value="1"/>
</dbReference>
<feature type="domain" description="Ionotropic glutamate receptor C-terminal" evidence="6">
    <location>
        <begin position="48"/>
        <end position="279"/>
    </location>
</feature>
<evidence type="ECO:0000256" key="3">
    <source>
        <dbReference type="ARBA" id="ARBA00022729"/>
    </source>
</evidence>
<evidence type="ECO:0000259" key="6">
    <source>
        <dbReference type="SMART" id="SM00079"/>
    </source>
</evidence>
<dbReference type="PANTHER" id="PTHR30085">
    <property type="entry name" value="AMINO ACID ABC TRANSPORTER PERMEASE"/>
    <property type="match status" value="1"/>
</dbReference>
<dbReference type="InterPro" id="IPR001320">
    <property type="entry name" value="Iontro_rcpt_C"/>
</dbReference>
<dbReference type="GO" id="GO:0005576">
    <property type="term" value="C:extracellular region"/>
    <property type="evidence" value="ECO:0007669"/>
    <property type="project" value="TreeGrafter"/>
</dbReference>
<evidence type="ECO:0000313" key="7">
    <source>
        <dbReference type="EMBL" id="RBP09113.1"/>
    </source>
</evidence>
<evidence type="ECO:0000313" key="8">
    <source>
        <dbReference type="Proteomes" id="UP000253529"/>
    </source>
</evidence>
<comment type="similarity">
    <text evidence="1">Belongs to the bacterial solute-binding protein 3 family.</text>
</comment>
<dbReference type="InterPro" id="IPR051455">
    <property type="entry name" value="Bact_solute-bind_prot3"/>
</dbReference>
<dbReference type="PANTHER" id="PTHR30085:SF2">
    <property type="entry name" value="GLUTAMATE_ASPARTATE IMPORT SOLUTE-BINDING PROTEIN"/>
    <property type="match status" value="1"/>
</dbReference>
<dbReference type="GO" id="GO:0016020">
    <property type="term" value="C:membrane"/>
    <property type="evidence" value="ECO:0007669"/>
    <property type="project" value="InterPro"/>
</dbReference>
<accession>A0A366F363</accession>
<comment type="caution">
    <text evidence="7">The sequence shown here is derived from an EMBL/GenBank/DDBJ whole genome shotgun (WGS) entry which is preliminary data.</text>
</comment>
<sequence length="319" mass="33982">MGVPTLMALRRRLGLAAAALLAATAFAAAQADDAGLTGALAKIARTGEVVVAARDDAAPFSFRDRAGRPVGYSIDLCEAIVEEIGRTLGRDDLRVAFKPVTAETRLAAVISGDADLECGATTATAERARVVSFSPLIFVAGTRILVRKGTPWRDFHDLAGKRIAVTAGTTNLAVMTTLNDSFRLAMTLVATPDHEQAFRLLGDGEVDGFAADDVLLAGLLARHHARDRLEVVGEMLSYEPYGIVYRHDDLPMKEAVERAFATLAASNDLAWTYARWFERRLPNGELLGIPMSPQLEAAFGLLREPANAEPKEAPGGGGG</sequence>
<dbReference type="Gene3D" id="3.40.190.10">
    <property type="entry name" value="Periplasmic binding protein-like II"/>
    <property type="match status" value="2"/>
</dbReference>
<dbReference type="EMBL" id="QNRK01000023">
    <property type="protein sequence ID" value="RBP09113.1"/>
    <property type="molecule type" value="Genomic_DNA"/>
</dbReference>
<protein>
    <submittedName>
        <fullName evidence="7">Amino acid ABC transporter substrate-binding protein (PAAT family)</fullName>
    </submittedName>
</protein>
<dbReference type="SMART" id="SM00079">
    <property type="entry name" value="PBPe"/>
    <property type="match status" value="1"/>
</dbReference>
<feature type="chain" id="PRO_5016611128" evidence="4">
    <location>
        <begin position="28"/>
        <end position="319"/>
    </location>
</feature>
<feature type="domain" description="Solute-binding protein family 3/N-terminal" evidence="5">
    <location>
        <begin position="48"/>
        <end position="280"/>
    </location>
</feature>
<dbReference type="SUPFAM" id="SSF53850">
    <property type="entry name" value="Periplasmic binding protein-like II"/>
    <property type="match status" value="1"/>
</dbReference>
<proteinExistence type="inferred from homology"/>
<feature type="signal peptide" evidence="4">
    <location>
        <begin position="1"/>
        <end position="27"/>
    </location>
</feature>
<evidence type="ECO:0000259" key="5">
    <source>
        <dbReference type="SMART" id="SM00062"/>
    </source>
</evidence>
<dbReference type="SMART" id="SM00062">
    <property type="entry name" value="PBPb"/>
    <property type="match status" value="1"/>
</dbReference>
<keyword evidence="3 4" id="KW-0732">Signal</keyword>
<keyword evidence="2" id="KW-0813">Transport</keyword>
<keyword evidence="8" id="KW-1185">Reference proteome</keyword>
<dbReference type="GO" id="GO:0015276">
    <property type="term" value="F:ligand-gated monoatomic ion channel activity"/>
    <property type="evidence" value="ECO:0007669"/>
    <property type="project" value="InterPro"/>
</dbReference>
<reference evidence="7 8" key="1">
    <citation type="submission" date="2018-06" db="EMBL/GenBank/DDBJ databases">
        <title>Genomic Encyclopedia of Type Strains, Phase IV (KMG-IV): sequencing the most valuable type-strain genomes for metagenomic binning, comparative biology and taxonomic classification.</title>
        <authorList>
            <person name="Goeker M."/>
        </authorList>
    </citation>
    <scope>NUCLEOTIDE SEQUENCE [LARGE SCALE GENOMIC DNA]</scope>
    <source>
        <strain evidence="7 8">DSM 24875</strain>
    </source>
</reference>
<dbReference type="RefSeq" id="WP_245427969.1">
    <property type="nucleotide sequence ID" value="NZ_QNRK01000023.1"/>
</dbReference>
<dbReference type="Proteomes" id="UP000253529">
    <property type="component" value="Unassembled WGS sequence"/>
</dbReference>
<dbReference type="CDD" id="cd13688">
    <property type="entry name" value="PBP2_GltI_DEBP"/>
    <property type="match status" value="1"/>
</dbReference>
<organism evidence="7 8">
    <name type="scientific">Roseiarcus fermentans</name>
    <dbReference type="NCBI Taxonomy" id="1473586"/>
    <lineage>
        <taxon>Bacteria</taxon>
        <taxon>Pseudomonadati</taxon>
        <taxon>Pseudomonadota</taxon>
        <taxon>Alphaproteobacteria</taxon>
        <taxon>Hyphomicrobiales</taxon>
        <taxon>Roseiarcaceae</taxon>
        <taxon>Roseiarcus</taxon>
    </lineage>
</organism>
<gene>
    <name evidence="7" type="ORF">DFR50_12385</name>
</gene>
<dbReference type="GO" id="GO:0030288">
    <property type="term" value="C:outer membrane-bounded periplasmic space"/>
    <property type="evidence" value="ECO:0007669"/>
    <property type="project" value="TreeGrafter"/>
</dbReference>
<dbReference type="GO" id="GO:0006865">
    <property type="term" value="P:amino acid transport"/>
    <property type="evidence" value="ECO:0007669"/>
    <property type="project" value="TreeGrafter"/>
</dbReference>
<dbReference type="AlphaFoldDB" id="A0A366F363"/>